<dbReference type="Pfam" id="PF13561">
    <property type="entry name" value="adh_short_C2"/>
    <property type="match status" value="1"/>
</dbReference>
<dbReference type="Gene3D" id="3.40.50.720">
    <property type="entry name" value="NAD(P)-binding Rossmann-like Domain"/>
    <property type="match status" value="1"/>
</dbReference>
<sequence length="277" mass="28720">NEAPVAVITGCGKPDGMGAAIARRLAAEGRTVVVTDREPGGVVNAGQTVDQNRGLDELVAEIQDAGGTAEAMLGDVGSPEDVERILAGVQERYGRLDILVNNAAAPQGADRADVVDVPLEAWDLQLRVNLTGAFLMARAAVPLMRERRYGRIVTISSMAGVEAAGRSTAYSASKAGVLGMTRALAMDVAGWGITANAVCPGLVATSRSMLGRTGEDRTEAMTRMSERIAVGRVGTPEDIAHVVAFFAHEASGYVTAQTIGVDGGGFSPYAVGRPAER</sequence>
<keyword evidence="4" id="KW-1185">Reference proteome</keyword>
<accession>A0A5N0TD79</accession>
<name>A0A5N0TD79_9MICO</name>
<comment type="similarity">
    <text evidence="1">Belongs to the short-chain dehydrogenases/reductases (SDR) family.</text>
</comment>
<dbReference type="PANTHER" id="PTHR42760">
    <property type="entry name" value="SHORT-CHAIN DEHYDROGENASES/REDUCTASES FAMILY MEMBER"/>
    <property type="match status" value="1"/>
</dbReference>
<dbReference type="RefSeq" id="WP_150894314.1">
    <property type="nucleotide sequence ID" value="NZ_VYUY01000015.1"/>
</dbReference>
<keyword evidence="2" id="KW-0560">Oxidoreductase</keyword>
<dbReference type="Proteomes" id="UP000326838">
    <property type="component" value="Unassembled WGS sequence"/>
</dbReference>
<proteinExistence type="inferred from homology"/>
<dbReference type="InterPro" id="IPR002347">
    <property type="entry name" value="SDR_fam"/>
</dbReference>
<dbReference type="InterPro" id="IPR036291">
    <property type="entry name" value="NAD(P)-bd_dom_sf"/>
</dbReference>
<dbReference type="GO" id="GO:0030497">
    <property type="term" value="P:fatty acid elongation"/>
    <property type="evidence" value="ECO:0007669"/>
    <property type="project" value="TreeGrafter"/>
</dbReference>
<reference evidence="4" key="1">
    <citation type="submission" date="2019-09" db="EMBL/GenBank/DDBJ databases">
        <title>Mumia zhuanghuii sp. nov. isolated from the intestinal contents of plateau pika (Ochotona curzoniae) in the Qinghai-Tibet plateau of China.</title>
        <authorList>
            <person name="Tian Z."/>
        </authorList>
    </citation>
    <scope>NUCLEOTIDE SEQUENCE [LARGE SCALE GENOMIC DNA]</scope>
    <source>
        <strain evidence="4">L-033</strain>
    </source>
</reference>
<evidence type="ECO:0000256" key="2">
    <source>
        <dbReference type="ARBA" id="ARBA00023002"/>
    </source>
</evidence>
<evidence type="ECO:0000313" key="3">
    <source>
        <dbReference type="EMBL" id="KAA9132414.1"/>
    </source>
</evidence>
<evidence type="ECO:0000256" key="1">
    <source>
        <dbReference type="ARBA" id="ARBA00006484"/>
    </source>
</evidence>
<dbReference type="AlphaFoldDB" id="A0A5N0TD79"/>
<dbReference type="InterPro" id="IPR020904">
    <property type="entry name" value="Sc_DH/Rdtase_CS"/>
</dbReference>
<dbReference type="SUPFAM" id="SSF51735">
    <property type="entry name" value="NAD(P)-binding Rossmann-fold domains"/>
    <property type="match status" value="1"/>
</dbReference>
<feature type="non-terminal residue" evidence="3">
    <location>
        <position position="1"/>
    </location>
</feature>
<dbReference type="FunFam" id="3.40.50.720:FF:000084">
    <property type="entry name" value="Short-chain dehydrogenase reductase"/>
    <property type="match status" value="1"/>
</dbReference>
<dbReference type="GO" id="GO:0016616">
    <property type="term" value="F:oxidoreductase activity, acting on the CH-OH group of donors, NAD or NADP as acceptor"/>
    <property type="evidence" value="ECO:0007669"/>
    <property type="project" value="TreeGrafter"/>
</dbReference>
<dbReference type="EMBL" id="VYUY01000015">
    <property type="protein sequence ID" value="KAA9132414.1"/>
    <property type="molecule type" value="Genomic_DNA"/>
</dbReference>
<protein>
    <submittedName>
        <fullName evidence="3">SDR family oxidoreductase</fullName>
    </submittedName>
</protein>
<dbReference type="PANTHER" id="PTHR42760:SF40">
    <property type="entry name" value="3-OXOACYL-[ACYL-CARRIER-PROTEIN] REDUCTASE, CHLOROPLASTIC"/>
    <property type="match status" value="1"/>
</dbReference>
<dbReference type="PRINTS" id="PR00081">
    <property type="entry name" value="GDHRDH"/>
</dbReference>
<organism evidence="3 4">
    <name type="scientific">Microbacterium caowuchunii</name>
    <dbReference type="NCBI Taxonomy" id="2614638"/>
    <lineage>
        <taxon>Bacteria</taxon>
        <taxon>Bacillati</taxon>
        <taxon>Actinomycetota</taxon>
        <taxon>Actinomycetes</taxon>
        <taxon>Micrococcales</taxon>
        <taxon>Microbacteriaceae</taxon>
        <taxon>Microbacterium</taxon>
    </lineage>
</organism>
<dbReference type="PROSITE" id="PS00061">
    <property type="entry name" value="ADH_SHORT"/>
    <property type="match status" value="1"/>
</dbReference>
<gene>
    <name evidence="3" type="ORF">F6B40_10485</name>
</gene>
<comment type="caution">
    <text evidence="3">The sequence shown here is derived from an EMBL/GenBank/DDBJ whole genome shotgun (WGS) entry which is preliminary data.</text>
</comment>
<dbReference type="PRINTS" id="PR00080">
    <property type="entry name" value="SDRFAMILY"/>
</dbReference>
<evidence type="ECO:0000313" key="4">
    <source>
        <dbReference type="Proteomes" id="UP000326838"/>
    </source>
</evidence>